<name>A0A2G5TZP9_9PELO</name>
<evidence type="ECO:0000313" key="3">
    <source>
        <dbReference type="Proteomes" id="UP000230233"/>
    </source>
</evidence>
<sequence>MNIADARQELEAIRAEWHRERDRLRQEIIEANRHRAQHVDERVRVAALELAVDRVQAQFGRAPPLPPPPPPPPIKQILRCRLLDHKLVPNKQLYQITTGPIEMYIQKSANGQWTPSKFEAEEPAAPNVLLPNGLTNNFTRWSVSVFKNFFSFKKLPNIIYIFVYSKD</sequence>
<keyword evidence="3" id="KW-1185">Reference proteome</keyword>
<gene>
    <name evidence="2" type="primary">Cnig_chr_IV.g12953</name>
    <name evidence="2" type="ORF">B9Z55_012953</name>
</gene>
<dbReference type="EMBL" id="PDUG01000004">
    <property type="protein sequence ID" value="PIC32728.1"/>
    <property type="molecule type" value="Genomic_DNA"/>
</dbReference>
<evidence type="ECO:0000313" key="2">
    <source>
        <dbReference type="EMBL" id="PIC32728.1"/>
    </source>
</evidence>
<feature type="coiled-coil region" evidence="1">
    <location>
        <begin position="3"/>
        <end position="41"/>
    </location>
</feature>
<comment type="caution">
    <text evidence="2">The sequence shown here is derived from an EMBL/GenBank/DDBJ whole genome shotgun (WGS) entry which is preliminary data.</text>
</comment>
<organism evidence="2 3">
    <name type="scientific">Caenorhabditis nigoni</name>
    <dbReference type="NCBI Taxonomy" id="1611254"/>
    <lineage>
        <taxon>Eukaryota</taxon>
        <taxon>Metazoa</taxon>
        <taxon>Ecdysozoa</taxon>
        <taxon>Nematoda</taxon>
        <taxon>Chromadorea</taxon>
        <taxon>Rhabditida</taxon>
        <taxon>Rhabditina</taxon>
        <taxon>Rhabditomorpha</taxon>
        <taxon>Rhabditoidea</taxon>
        <taxon>Rhabditidae</taxon>
        <taxon>Peloderinae</taxon>
        <taxon>Caenorhabditis</taxon>
    </lineage>
</organism>
<keyword evidence="1" id="KW-0175">Coiled coil</keyword>
<proteinExistence type="predicted"/>
<dbReference type="Proteomes" id="UP000230233">
    <property type="component" value="Chromosome IV"/>
</dbReference>
<evidence type="ECO:0000256" key="1">
    <source>
        <dbReference type="SAM" id="Coils"/>
    </source>
</evidence>
<dbReference type="AlphaFoldDB" id="A0A2G5TZP9"/>
<accession>A0A2G5TZP9</accession>
<protein>
    <submittedName>
        <fullName evidence="2">Uncharacterized protein</fullName>
    </submittedName>
</protein>
<reference evidence="3" key="1">
    <citation type="submission" date="2017-10" db="EMBL/GenBank/DDBJ databases">
        <title>Rapid genome shrinkage in a self-fertile nematode reveals novel sperm competition proteins.</title>
        <authorList>
            <person name="Yin D."/>
            <person name="Schwarz E.M."/>
            <person name="Thomas C.G."/>
            <person name="Felde R.L."/>
            <person name="Korf I.F."/>
            <person name="Cutter A.D."/>
            <person name="Schartner C.M."/>
            <person name="Ralston E.J."/>
            <person name="Meyer B.J."/>
            <person name="Haag E.S."/>
        </authorList>
    </citation>
    <scope>NUCLEOTIDE SEQUENCE [LARGE SCALE GENOMIC DNA]</scope>
    <source>
        <strain evidence="3">JU1422</strain>
    </source>
</reference>